<name>C8PNK0_9SPIR</name>
<dbReference type="Gene3D" id="1.25.40.920">
    <property type="entry name" value="TRAP transporter T-component"/>
    <property type="match status" value="1"/>
</dbReference>
<evidence type="ECO:0008006" key="3">
    <source>
        <dbReference type="Google" id="ProtNLM"/>
    </source>
</evidence>
<gene>
    <name evidence="1" type="ORF">TREVI0001_2396</name>
</gene>
<proteinExistence type="predicted"/>
<reference evidence="1 2" key="1">
    <citation type="submission" date="2009-07" db="EMBL/GenBank/DDBJ databases">
        <authorList>
            <person name="Madupu R."/>
            <person name="Sebastian Y."/>
            <person name="Durkin A.S."/>
            <person name="Torralba M."/>
            <person name="Methe B."/>
            <person name="Sutton G.G."/>
            <person name="Strausberg R.L."/>
            <person name="Nelson K.E."/>
        </authorList>
    </citation>
    <scope>NUCLEOTIDE SEQUENCE [LARGE SCALE GENOMIC DNA]</scope>
    <source>
        <strain evidence="1 2">ATCC 35580</strain>
    </source>
</reference>
<dbReference type="STRING" id="596324.TREVI0001_2396"/>
<dbReference type="RefSeq" id="WP_006188114.1">
    <property type="nucleotide sequence ID" value="NZ_ACYH01000014.1"/>
</dbReference>
<organism evidence="1 2">
    <name type="scientific">Treponema vincentii ATCC 35580</name>
    <dbReference type="NCBI Taxonomy" id="596324"/>
    <lineage>
        <taxon>Bacteria</taxon>
        <taxon>Pseudomonadati</taxon>
        <taxon>Spirochaetota</taxon>
        <taxon>Spirochaetia</taxon>
        <taxon>Spirochaetales</taxon>
        <taxon>Treponemataceae</taxon>
        <taxon>Treponema</taxon>
    </lineage>
</organism>
<sequence>MNVNLKKMYGCVMLIFLLLSGCSIKQMAFNGIADTLAPFPASKPDASGGIDAAAALTGEDDITLVAEVFPTVLKTYEILHRSNPKHRGLAVMSGSLYIMYANAFVQTPADYIPETQFQRKNLEYLRAKKFYLRGAGYVMESLNGAYKGFAEAMAQYTEDTGAAFLMRCRTADVESLYWAACGILGAFSLDPMDTNTFSAVPGAVAMLERAAELRPAFNDGAIWETLAAFYAAAPESLGGGADKAAEAYRKALELSGGQRPSVYILYAQSFCVPMQDSAGFDEALENALAIDPNTQPDNKLMITLSQEKARWLQKMKGDYFLDN</sequence>
<dbReference type="eggNOG" id="ENOG5032WII">
    <property type="taxonomic scope" value="Bacteria"/>
</dbReference>
<dbReference type="Pfam" id="PF16811">
    <property type="entry name" value="TAtT"/>
    <property type="match status" value="1"/>
</dbReference>
<dbReference type="Proteomes" id="UP000004509">
    <property type="component" value="Unassembled WGS sequence"/>
</dbReference>
<evidence type="ECO:0000313" key="2">
    <source>
        <dbReference type="Proteomes" id="UP000004509"/>
    </source>
</evidence>
<dbReference type="OrthoDB" id="356798at2"/>
<dbReference type="EMBL" id="ACYH01000014">
    <property type="protein sequence ID" value="EEV21011.1"/>
    <property type="molecule type" value="Genomic_DNA"/>
</dbReference>
<dbReference type="AlphaFoldDB" id="C8PNK0"/>
<accession>C8PNK0</accession>
<dbReference type="InterPro" id="IPR031823">
    <property type="entry name" value="TatT"/>
</dbReference>
<evidence type="ECO:0000313" key="1">
    <source>
        <dbReference type="EMBL" id="EEV21011.1"/>
    </source>
</evidence>
<protein>
    <recommendedName>
        <fullName evidence="3">Tetratricopeptide repeat protein</fullName>
    </recommendedName>
</protein>
<dbReference type="PROSITE" id="PS51257">
    <property type="entry name" value="PROKAR_LIPOPROTEIN"/>
    <property type="match status" value="1"/>
</dbReference>
<dbReference type="InterPro" id="IPR038537">
    <property type="entry name" value="TatT_sf"/>
</dbReference>
<comment type="caution">
    <text evidence="1">The sequence shown here is derived from an EMBL/GenBank/DDBJ whole genome shotgun (WGS) entry which is preliminary data.</text>
</comment>